<evidence type="ECO:0000256" key="3">
    <source>
        <dbReference type="SAM" id="SignalP"/>
    </source>
</evidence>
<protein>
    <recommendedName>
        <fullName evidence="4">Fibronectin type-III domain-containing protein</fullName>
    </recommendedName>
</protein>
<dbReference type="Gene3D" id="1.20.1270.90">
    <property type="entry name" value="AF1782-like"/>
    <property type="match status" value="1"/>
</dbReference>
<dbReference type="Gene3D" id="2.60.120.260">
    <property type="entry name" value="Galactose-binding domain-like"/>
    <property type="match status" value="1"/>
</dbReference>
<feature type="chain" id="PRO_5046775303" description="Fibronectin type-III domain-containing protein" evidence="3">
    <location>
        <begin position="32"/>
        <end position="1577"/>
    </location>
</feature>
<gene>
    <name evidence="5" type="ORF">GCM10023169_13830</name>
</gene>
<keyword evidence="1" id="KW-0326">Glycosidase</keyword>
<reference evidence="6" key="1">
    <citation type="journal article" date="2019" name="Int. J. Syst. Evol. Microbiol.">
        <title>The Global Catalogue of Microorganisms (GCM) 10K type strain sequencing project: providing services to taxonomists for standard genome sequencing and annotation.</title>
        <authorList>
            <consortium name="The Broad Institute Genomics Platform"/>
            <consortium name="The Broad Institute Genome Sequencing Center for Infectious Disease"/>
            <person name="Wu L."/>
            <person name="Ma J."/>
        </authorList>
    </citation>
    <scope>NUCLEOTIDE SEQUENCE [LARGE SCALE GENOMIC DNA]</scope>
    <source>
        <strain evidence="6">JCM 17810</strain>
    </source>
</reference>
<keyword evidence="1" id="KW-0378">Hydrolase</keyword>
<keyword evidence="3" id="KW-0732">Signal</keyword>
<feature type="signal peptide" evidence="3">
    <location>
        <begin position="1"/>
        <end position="31"/>
    </location>
</feature>
<dbReference type="Proteomes" id="UP001500622">
    <property type="component" value="Unassembled WGS sequence"/>
</dbReference>
<organism evidence="5 6">
    <name type="scientific">Georgenia halophila</name>
    <dbReference type="NCBI Taxonomy" id="620889"/>
    <lineage>
        <taxon>Bacteria</taxon>
        <taxon>Bacillati</taxon>
        <taxon>Actinomycetota</taxon>
        <taxon>Actinomycetes</taxon>
        <taxon>Micrococcales</taxon>
        <taxon>Bogoriellaceae</taxon>
        <taxon>Georgenia</taxon>
    </lineage>
</organism>
<evidence type="ECO:0000256" key="1">
    <source>
        <dbReference type="ARBA" id="ARBA00023295"/>
    </source>
</evidence>
<accession>A0ABP8L327</accession>
<evidence type="ECO:0000256" key="2">
    <source>
        <dbReference type="ARBA" id="ARBA00023326"/>
    </source>
</evidence>
<dbReference type="InterPro" id="IPR036116">
    <property type="entry name" value="FN3_sf"/>
</dbReference>
<dbReference type="CDD" id="cd00063">
    <property type="entry name" value="FN3"/>
    <property type="match status" value="1"/>
</dbReference>
<dbReference type="Pfam" id="PF22633">
    <property type="entry name" value="F5_F8_type_C_2"/>
    <property type="match status" value="1"/>
</dbReference>
<comment type="caution">
    <text evidence="5">The sequence shown here is derived from an EMBL/GenBank/DDBJ whole genome shotgun (WGS) entry which is preliminary data.</text>
</comment>
<sequence length="1577" mass="171604">MPLRGPRHIIALVVALATALAGLVTAMPAAAANPTRPDAIDRVVFGDAASESAHDFRGEHSHVVKGAEGRSARVSDAYEPQRNYLGDLAFTLKVDPAEQNYLTLKLWGGDATDLRTVLIVDGQQVQYRKAGDHPAIDAGTGAGLPGRFIFTTSMLPLSITQGREQVEVILRPYNNYDPVGGTSRPYYEAFTHVGAAVAAQPEDLTDHEVTTQAAPALSDAQEQAHIDAYAARQVEAFNEMSARIDADPSAVLSVERYQDELRFYSEAISTPWSPAQTTAEKEAALERVFQVVDNHTRNYYGDVQSLGSGGHQSDWGGYYGALGEALYIVENLIADDDVYGRERFEEFLDEPFVTGTEDGENSIAGVDWEGGELTRGEAWERVLKANFDFARSRLSYIYNQVLYTYEGAWEAAEGLRVIDSEFYEGKERSHAILLEALGARPFLGEEVLLGPDGEDIDTYHSLMQHDHNARYTEDYLKIVMRGLATSKTDANGDVVRRRPYGEHYTGVTAAGLTRENGYVGLYGESVNYAAEYFYRTLGHEGDEELNDEILRLALRSIEARGATRYQGTDEEGNRVMMVQQVLDERSFGYPGRPAYAVDTVTGRGLLFASLEQYMANHPQQYAGPEWDHAWEQARMAVGYFQQQLVDNQYFPTFDKYVLAQFKLDHRLPQTWEYVTSGRAGYDRFGQTPAGVVLPNTDLDRYTDKELEQLGVNREERPTTGGFVDVDNLLFSVQDGDTSLHAVLSFRAKGWAGAGFAHVQEDGYDHLTQLESRGVFDYQDVVLRAHSAEDAPIVDRYTTEHDRPFAYAGELKPVTYQPGVGTVERDNFREDHPYSAFPDLITSRYGEYLMAVNTTRPEYDNEAEHTVEVPAGVRSDELVDVITGTSYEVTDGKVVIPPFTGVVLKLGTTEIEPETPAQVDVLVPTAGAGGVGLSWNPAAGAAEYIVERSSGPRGTWREVGTTSTTHFVDREAPEESTLRYRVIAVNYEGSAQPSSSRDVTTRATGSNALQNKAWRDDALGDGAAGTATTGGPVLKLRDVTGEGYAGGEDGVMPLRFFEDSVYAVTRLVAGSAEVSATLDGSTVGTGVTFRDDLDPVARYVHLGIGSDGLLELRTRTLDTRADIRSDGGTSSVGGGRVVSPLVHDIADLPASTYRHVRLTRDASTHVVTAEASADGTSWRRLASLTVPMPAVVHAGAVATSATTLRGLDARELPADVPQLSVAQNGDQASLAWTKPVHAVAFDVYRTEDPADAGTDPREGGWQQILEDRYTLALTDTARAEFTAYAVVARAIDGETTVSRPAAVGGESLDELVSRAKELPAEDFTRGSFFLLQEAIAAAESALETGTGDRAELRLALYAALDGLEERIDLVKIDVLETATITTSHGEHGGGLPKDEVGEIAFDGSIDTSLTLSSADDSWIQVDLESTAAAVSTIKAYPQVARPDTIARLENATVSGSNDGETWTEIGRFTEVDTSRGQWYEIQVPEPESFRYLRYAGAAGTSSSVAEIEYWYTQVDATLLDVLVDRSEALEPGDYTSESWDRVAEAVAAARELSDADQEATDAAATALLEALEGLVEVS</sequence>
<proteinExistence type="predicted"/>
<feature type="domain" description="Fibronectin type-III" evidence="4">
    <location>
        <begin position="914"/>
        <end position="1003"/>
    </location>
</feature>
<keyword evidence="6" id="KW-1185">Reference proteome</keyword>
<dbReference type="PROSITE" id="PS50853">
    <property type="entry name" value="FN3"/>
    <property type="match status" value="1"/>
</dbReference>
<dbReference type="InterPro" id="IPR013783">
    <property type="entry name" value="Ig-like_fold"/>
</dbReference>
<dbReference type="SUPFAM" id="SSF49265">
    <property type="entry name" value="Fibronectin type III"/>
    <property type="match status" value="1"/>
</dbReference>
<dbReference type="InterPro" id="IPR003961">
    <property type="entry name" value="FN3_dom"/>
</dbReference>
<name>A0ABP8L327_9MICO</name>
<dbReference type="InterPro" id="IPR008979">
    <property type="entry name" value="Galactose-bd-like_sf"/>
</dbReference>
<dbReference type="SUPFAM" id="SSF49785">
    <property type="entry name" value="Galactose-binding domain-like"/>
    <property type="match status" value="1"/>
</dbReference>
<evidence type="ECO:0000313" key="5">
    <source>
        <dbReference type="EMBL" id="GAA4421207.1"/>
    </source>
</evidence>
<keyword evidence="2" id="KW-0624">Polysaccharide degradation</keyword>
<dbReference type="EMBL" id="BAABGN010000005">
    <property type="protein sequence ID" value="GAA4421207.1"/>
    <property type="molecule type" value="Genomic_DNA"/>
</dbReference>
<evidence type="ECO:0000259" key="4">
    <source>
        <dbReference type="PROSITE" id="PS50853"/>
    </source>
</evidence>
<evidence type="ECO:0000313" key="6">
    <source>
        <dbReference type="Proteomes" id="UP001500622"/>
    </source>
</evidence>
<dbReference type="Gene3D" id="2.60.40.10">
    <property type="entry name" value="Immunoglobulins"/>
    <property type="match status" value="1"/>
</dbReference>
<keyword evidence="2" id="KW-0119">Carbohydrate metabolism</keyword>